<proteinExistence type="predicted"/>
<dbReference type="STRING" id="2015173.A0A026X178"/>
<evidence type="ECO:0000313" key="3">
    <source>
        <dbReference type="Proteomes" id="UP000053097"/>
    </source>
</evidence>
<organism evidence="1 3">
    <name type="scientific">Ooceraea biroi</name>
    <name type="common">Clonal raider ant</name>
    <name type="synonym">Cerapachys biroi</name>
    <dbReference type="NCBI Taxonomy" id="2015173"/>
    <lineage>
        <taxon>Eukaryota</taxon>
        <taxon>Metazoa</taxon>
        <taxon>Ecdysozoa</taxon>
        <taxon>Arthropoda</taxon>
        <taxon>Hexapoda</taxon>
        <taxon>Insecta</taxon>
        <taxon>Pterygota</taxon>
        <taxon>Neoptera</taxon>
        <taxon>Endopterygota</taxon>
        <taxon>Hymenoptera</taxon>
        <taxon>Apocrita</taxon>
        <taxon>Aculeata</taxon>
        <taxon>Formicoidea</taxon>
        <taxon>Formicidae</taxon>
        <taxon>Dorylinae</taxon>
        <taxon>Ooceraea</taxon>
    </lineage>
</organism>
<keyword evidence="3" id="KW-1185">Reference proteome</keyword>
<accession>A0A026X178</accession>
<gene>
    <name evidence="2" type="ORF">DMN91_003559</name>
    <name evidence="1" type="ORF">X777_09382</name>
</gene>
<reference evidence="2" key="3">
    <citation type="submission" date="2018-07" db="EMBL/GenBank/DDBJ databases">
        <authorList>
            <person name="Mckenzie S.K."/>
            <person name="Kronauer D.J.C."/>
        </authorList>
    </citation>
    <scope>NUCLEOTIDE SEQUENCE</scope>
    <source>
        <strain evidence="2">Clonal line C1</strain>
    </source>
</reference>
<dbReference type="AlphaFoldDB" id="A0A026X178"/>
<dbReference type="GO" id="GO:0000502">
    <property type="term" value="C:proteasome complex"/>
    <property type="evidence" value="ECO:0007669"/>
    <property type="project" value="UniProtKB-KW"/>
</dbReference>
<reference evidence="1 3" key="1">
    <citation type="journal article" date="2014" name="Curr. Biol.">
        <title>The genome of the clonal raider ant Cerapachys biroi.</title>
        <authorList>
            <person name="Oxley P.R."/>
            <person name="Ji L."/>
            <person name="Fetter-Pruneda I."/>
            <person name="McKenzie S.K."/>
            <person name="Li C."/>
            <person name="Hu H."/>
            <person name="Zhang G."/>
            <person name="Kronauer D.J."/>
        </authorList>
    </citation>
    <scope>NUCLEOTIDE SEQUENCE [LARGE SCALE GENOMIC DNA]</scope>
</reference>
<evidence type="ECO:0000313" key="1">
    <source>
        <dbReference type="EMBL" id="EZA61761.1"/>
    </source>
</evidence>
<keyword evidence="1" id="KW-0647">Proteasome</keyword>
<dbReference type="InterPro" id="IPR032157">
    <property type="entry name" value="PAC4"/>
</dbReference>
<dbReference type="Proteomes" id="UP000279307">
    <property type="component" value="Chromosome 4"/>
</dbReference>
<dbReference type="PANTHER" id="PTHR33559">
    <property type="entry name" value="PROTEASOME ASSEMBLY CHAPERONE 4"/>
    <property type="match status" value="1"/>
</dbReference>
<protein>
    <submittedName>
        <fullName evidence="1">Proteasome assembly chaperone</fullName>
    </submittedName>
</protein>
<evidence type="ECO:0000313" key="4">
    <source>
        <dbReference type="Proteomes" id="UP000279307"/>
    </source>
</evidence>
<dbReference type="PANTHER" id="PTHR33559:SF1">
    <property type="entry name" value="PROTEASOME ASSEMBLY CHAPERONE 4"/>
    <property type="match status" value="1"/>
</dbReference>
<dbReference type="EMBL" id="QOIP01000004">
    <property type="protein sequence ID" value="RLU23355.1"/>
    <property type="molecule type" value="Genomic_DNA"/>
</dbReference>
<dbReference type="GO" id="GO:0043248">
    <property type="term" value="P:proteasome assembly"/>
    <property type="evidence" value="ECO:0007669"/>
    <property type="project" value="InterPro"/>
</dbReference>
<evidence type="ECO:0000313" key="2">
    <source>
        <dbReference type="EMBL" id="RLU23355.1"/>
    </source>
</evidence>
<dbReference type="OrthoDB" id="368507at2759"/>
<reference evidence="2 4" key="2">
    <citation type="journal article" date="2018" name="Genome Res.">
        <title>The genomic architecture and molecular evolution of ant odorant receptors.</title>
        <authorList>
            <person name="McKenzie S.K."/>
            <person name="Kronauer D.J.C."/>
        </authorList>
    </citation>
    <scope>NUCLEOTIDE SEQUENCE [LARGE SCALE GENOMIC DNA]</scope>
    <source>
        <strain evidence="2">Clonal line C1</strain>
    </source>
</reference>
<dbReference type="Pfam" id="PF16093">
    <property type="entry name" value="PAC4"/>
    <property type="match status" value="1"/>
</dbReference>
<name>A0A026X178_OOCBI</name>
<dbReference type="Proteomes" id="UP000053097">
    <property type="component" value="Unassembled WGS sequence"/>
</dbReference>
<sequence length="132" mass="14742">MTDMPNLDISEKLMPCTFKFHNFNIKVGDVTISCEIIKMEDCLYLWIGDCANPNMNDLSFALMSRFERQPIATKIMGAVADPTSTNVASRLSMKLGKPVYVSFNATANNITLPAIEKGIQEEFKTHADLLSF</sequence>
<dbReference type="OMA" id="EDCLYLW"/>
<dbReference type="EMBL" id="KK107046">
    <property type="protein sequence ID" value="EZA61761.1"/>
    <property type="molecule type" value="Genomic_DNA"/>
</dbReference>